<sequence>MRVAFAASILASFVAPALGYAITTTYTAWAYTAWTCQSFTYKPVWTTTQASVTETVSVPSTYGASALVRPHKGSRRSKIRRRSTVGLLRLLNGLLRRLLRVWLRRIRTMIDGPVWVAVCVLLAEGGNESSVGMKWSVDQVGAVRIESFPYQPSSSGGPAWERN</sequence>
<keyword evidence="1" id="KW-0732">Signal</keyword>
<evidence type="ECO:0000256" key="1">
    <source>
        <dbReference type="SAM" id="SignalP"/>
    </source>
</evidence>
<reference evidence="2 3" key="1">
    <citation type="journal article" date="2019" name="Nat. Ecol. Evol.">
        <title>Megaphylogeny resolves global patterns of mushroom evolution.</title>
        <authorList>
            <person name="Varga T."/>
            <person name="Krizsan K."/>
            <person name="Foldi C."/>
            <person name="Dima B."/>
            <person name="Sanchez-Garcia M."/>
            <person name="Sanchez-Ramirez S."/>
            <person name="Szollosi G.J."/>
            <person name="Szarkandi J.G."/>
            <person name="Papp V."/>
            <person name="Albert L."/>
            <person name="Andreopoulos W."/>
            <person name="Angelini C."/>
            <person name="Antonin V."/>
            <person name="Barry K.W."/>
            <person name="Bougher N.L."/>
            <person name="Buchanan P."/>
            <person name="Buyck B."/>
            <person name="Bense V."/>
            <person name="Catcheside P."/>
            <person name="Chovatia M."/>
            <person name="Cooper J."/>
            <person name="Damon W."/>
            <person name="Desjardin D."/>
            <person name="Finy P."/>
            <person name="Geml J."/>
            <person name="Haridas S."/>
            <person name="Hughes K."/>
            <person name="Justo A."/>
            <person name="Karasinski D."/>
            <person name="Kautmanova I."/>
            <person name="Kiss B."/>
            <person name="Kocsube S."/>
            <person name="Kotiranta H."/>
            <person name="LaButti K.M."/>
            <person name="Lechner B.E."/>
            <person name="Liimatainen K."/>
            <person name="Lipzen A."/>
            <person name="Lukacs Z."/>
            <person name="Mihaltcheva S."/>
            <person name="Morgado L.N."/>
            <person name="Niskanen T."/>
            <person name="Noordeloos M.E."/>
            <person name="Ohm R.A."/>
            <person name="Ortiz-Santana B."/>
            <person name="Ovrebo C."/>
            <person name="Racz N."/>
            <person name="Riley R."/>
            <person name="Savchenko A."/>
            <person name="Shiryaev A."/>
            <person name="Soop K."/>
            <person name="Spirin V."/>
            <person name="Szebenyi C."/>
            <person name="Tomsovsky M."/>
            <person name="Tulloss R.E."/>
            <person name="Uehling J."/>
            <person name="Grigoriev I.V."/>
            <person name="Vagvolgyi C."/>
            <person name="Papp T."/>
            <person name="Martin F.M."/>
            <person name="Miettinen O."/>
            <person name="Hibbett D.S."/>
            <person name="Nagy L.G."/>
        </authorList>
    </citation>
    <scope>NUCLEOTIDE SEQUENCE [LARGE SCALE GENOMIC DNA]</scope>
    <source>
        <strain evidence="2 3">OMC1185</strain>
    </source>
</reference>
<evidence type="ECO:0000313" key="3">
    <source>
        <dbReference type="Proteomes" id="UP000305948"/>
    </source>
</evidence>
<feature type="signal peptide" evidence="1">
    <location>
        <begin position="1"/>
        <end position="19"/>
    </location>
</feature>
<feature type="chain" id="PRO_5023042652" evidence="1">
    <location>
        <begin position="20"/>
        <end position="163"/>
    </location>
</feature>
<accession>A0A5C3MP11</accession>
<evidence type="ECO:0000313" key="2">
    <source>
        <dbReference type="EMBL" id="TFK47034.1"/>
    </source>
</evidence>
<dbReference type="Proteomes" id="UP000305948">
    <property type="component" value="Unassembled WGS sequence"/>
</dbReference>
<name>A0A5C3MP11_9AGAM</name>
<gene>
    <name evidence="2" type="ORF">OE88DRAFT_849766</name>
</gene>
<organism evidence="2 3">
    <name type="scientific">Heliocybe sulcata</name>
    <dbReference type="NCBI Taxonomy" id="5364"/>
    <lineage>
        <taxon>Eukaryota</taxon>
        <taxon>Fungi</taxon>
        <taxon>Dikarya</taxon>
        <taxon>Basidiomycota</taxon>
        <taxon>Agaricomycotina</taxon>
        <taxon>Agaricomycetes</taxon>
        <taxon>Gloeophyllales</taxon>
        <taxon>Gloeophyllaceae</taxon>
        <taxon>Heliocybe</taxon>
    </lineage>
</organism>
<dbReference type="AlphaFoldDB" id="A0A5C3MP11"/>
<dbReference type="EMBL" id="ML213526">
    <property type="protein sequence ID" value="TFK47034.1"/>
    <property type="molecule type" value="Genomic_DNA"/>
</dbReference>
<keyword evidence="3" id="KW-1185">Reference proteome</keyword>
<proteinExistence type="predicted"/>
<protein>
    <submittedName>
        <fullName evidence="2">Uncharacterized protein</fullName>
    </submittedName>
</protein>